<dbReference type="EMBL" id="JAFIRR010000089">
    <property type="protein sequence ID" value="MCO6417380.1"/>
    <property type="molecule type" value="Genomic_DNA"/>
</dbReference>
<evidence type="ECO:0000313" key="2">
    <source>
        <dbReference type="Proteomes" id="UP001523392"/>
    </source>
</evidence>
<accession>A0ABT1D621</accession>
<dbReference type="Proteomes" id="UP001523392">
    <property type="component" value="Unassembled WGS sequence"/>
</dbReference>
<keyword evidence="2" id="KW-1185">Reference proteome</keyword>
<evidence type="ECO:0000313" key="1">
    <source>
        <dbReference type="EMBL" id="MCO6417380.1"/>
    </source>
</evidence>
<sequence length="177" mass="18351">MSGTTTPPGETPAPGLPSVEEAFLLLRRAGLRLPPIPRELVAGFTRTGEATWQSGDIPPGDLDAVLAAGPATPPALGFGHLGHGTNSWHFVYHLVTPSLSLFLRIPYGGTESSDPASLAAVNAALIRTEELVVAADAQAAAGRTLVVDDALGQSWWRRAGSDRVEESENPLAAALAA</sequence>
<protein>
    <recommendedName>
        <fullName evidence="3">SMI1/KNR4 family protein</fullName>
    </recommendedName>
</protein>
<proteinExistence type="predicted"/>
<name>A0ABT1D621_9PROT</name>
<gene>
    <name evidence="1" type="ORF">JYK14_14570</name>
</gene>
<organism evidence="1 2">
    <name type="scientific">Siccirubricoccus soli</name>
    <dbReference type="NCBI Taxonomy" id="2899147"/>
    <lineage>
        <taxon>Bacteria</taxon>
        <taxon>Pseudomonadati</taxon>
        <taxon>Pseudomonadota</taxon>
        <taxon>Alphaproteobacteria</taxon>
        <taxon>Acetobacterales</taxon>
        <taxon>Roseomonadaceae</taxon>
        <taxon>Siccirubricoccus</taxon>
    </lineage>
</organism>
<reference evidence="1 2" key="1">
    <citation type="submission" date="2021-12" db="EMBL/GenBank/DDBJ databases">
        <title>Siccirubricoccus leaddurans sp. nov., a high concentration Zn2+ tolerance bacterium.</title>
        <authorList>
            <person name="Cao Y."/>
        </authorList>
    </citation>
    <scope>NUCLEOTIDE SEQUENCE [LARGE SCALE GENOMIC DNA]</scope>
    <source>
        <strain evidence="1 2">KC 17139</strain>
    </source>
</reference>
<evidence type="ECO:0008006" key="3">
    <source>
        <dbReference type="Google" id="ProtNLM"/>
    </source>
</evidence>
<comment type="caution">
    <text evidence="1">The sequence shown here is derived from an EMBL/GenBank/DDBJ whole genome shotgun (WGS) entry which is preliminary data.</text>
</comment>
<dbReference type="RefSeq" id="WP_252954021.1">
    <property type="nucleotide sequence ID" value="NZ_JAFIRR010000089.1"/>
</dbReference>